<feature type="region of interest" description="Disordered" evidence="1">
    <location>
        <begin position="142"/>
        <end position="212"/>
    </location>
</feature>
<dbReference type="Proteomes" id="UP000267821">
    <property type="component" value="Unassembled WGS sequence"/>
</dbReference>
<dbReference type="AlphaFoldDB" id="A0A3N4L9T4"/>
<dbReference type="InParanoid" id="A0A3N4L9T4"/>
<dbReference type="OrthoDB" id="10560307at2759"/>
<dbReference type="EMBL" id="ML121586">
    <property type="protein sequence ID" value="RPB19654.1"/>
    <property type="molecule type" value="Genomic_DNA"/>
</dbReference>
<proteinExistence type="predicted"/>
<gene>
    <name evidence="2" type="ORF">L211DRAFT_853038</name>
</gene>
<keyword evidence="3" id="KW-1185">Reference proteome</keyword>
<protein>
    <submittedName>
        <fullName evidence="2">Uncharacterized protein</fullName>
    </submittedName>
</protein>
<evidence type="ECO:0000256" key="1">
    <source>
        <dbReference type="SAM" id="MobiDB-lite"/>
    </source>
</evidence>
<feature type="region of interest" description="Disordered" evidence="1">
    <location>
        <begin position="331"/>
        <end position="350"/>
    </location>
</feature>
<sequence>MVGIWNIIPTLQLDVYSTSTPSQPEYTSPPVYRPPNPADVITVTETLTDGKTVTKTCYVTVADGKTVTLTVPAQTVTKTVPDTQVETVTHVITESGAVETITKTIDNVVTEFLVTKVPVTEVQVSHATARQELFSRVSYVRSVPASGTKPPAPPPNTIDSKGVVQGQGTVSASTSAPTSTFGTSTSGQADPTSPSSRSVPPSPPISPPPVVYASHDCAHTPLPHHLQPAFGPCQPTLVSTFTPPHILNSRWETPICNAINDADDAKLLCNGAPRQDPTNRSVMAILLATINSLSLQVSALQASLSSTNATVQQLAENGNHIENAVLRLSTQNNPLPRHPTPPQQQQQQQQ</sequence>
<organism evidence="2 3">
    <name type="scientific">Terfezia boudieri ATCC MYA-4762</name>
    <dbReference type="NCBI Taxonomy" id="1051890"/>
    <lineage>
        <taxon>Eukaryota</taxon>
        <taxon>Fungi</taxon>
        <taxon>Dikarya</taxon>
        <taxon>Ascomycota</taxon>
        <taxon>Pezizomycotina</taxon>
        <taxon>Pezizomycetes</taxon>
        <taxon>Pezizales</taxon>
        <taxon>Pezizaceae</taxon>
        <taxon>Terfezia</taxon>
    </lineage>
</organism>
<evidence type="ECO:0000313" key="3">
    <source>
        <dbReference type="Proteomes" id="UP000267821"/>
    </source>
</evidence>
<name>A0A3N4L9T4_9PEZI</name>
<reference evidence="2 3" key="1">
    <citation type="journal article" date="2018" name="Nat. Ecol. Evol.">
        <title>Pezizomycetes genomes reveal the molecular basis of ectomycorrhizal truffle lifestyle.</title>
        <authorList>
            <person name="Murat C."/>
            <person name="Payen T."/>
            <person name="Noel B."/>
            <person name="Kuo A."/>
            <person name="Morin E."/>
            <person name="Chen J."/>
            <person name="Kohler A."/>
            <person name="Krizsan K."/>
            <person name="Balestrini R."/>
            <person name="Da Silva C."/>
            <person name="Montanini B."/>
            <person name="Hainaut M."/>
            <person name="Levati E."/>
            <person name="Barry K.W."/>
            <person name="Belfiori B."/>
            <person name="Cichocki N."/>
            <person name="Clum A."/>
            <person name="Dockter R.B."/>
            <person name="Fauchery L."/>
            <person name="Guy J."/>
            <person name="Iotti M."/>
            <person name="Le Tacon F."/>
            <person name="Lindquist E.A."/>
            <person name="Lipzen A."/>
            <person name="Malagnac F."/>
            <person name="Mello A."/>
            <person name="Molinier V."/>
            <person name="Miyauchi S."/>
            <person name="Poulain J."/>
            <person name="Riccioni C."/>
            <person name="Rubini A."/>
            <person name="Sitrit Y."/>
            <person name="Splivallo R."/>
            <person name="Traeger S."/>
            <person name="Wang M."/>
            <person name="Zifcakova L."/>
            <person name="Wipf D."/>
            <person name="Zambonelli A."/>
            <person name="Paolocci F."/>
            <person name="Nowrousian M."/>
            <person name="Ottonello S."/>
            <person name="Baldrian P."/>
            <person name="Spatafora J.W."/>
            <person name="Henrissat B."/>
            <person name="Nagy L.G."/>
            <person name="Aury J.M."/>
            <person name="Wincker P."/>
            <person name="Grigoriev I.V."/>
            <person name="Bonfante P."/>
            <person name="Martin F.M."/>
        </authorList>
    </citation>
    <scope>NUCLEOTIDE SEQUENCE [LARGE SCALE GENOMIC DNA]</scope>
    <source>
        <strain evidence="2 3">ATCC MYA-4762</strain>
    </source>
</reference>
<feature type="compositionally biased region" description="Low complexity" evidence="1">
    <location>
        <begin position="168"/>
        <end position="199"/>
    </location>
</feature>
<feature type="compositionally biased region" description="Pro residues" evidence="1">
    <location>
        <begin position="200"/>
        <end position="210"/>
    </location>
</feature>
<accession>A0A3N4L9T4</accession>
<evidence type="ECO:0000313" key="2">
    <source>
        <dbReference type="EMBL" id="RPB19654.1"/>
    </source>
</evidence>